<dbReference type="GeneID" id="20235445"/>
<dbReference type="Proteomes" id="UP000030746">
    <property type="component" value="Unassembled WGS sequence"/>
</dbReference>
<dbReference type="CTD" id="20235445"/>
<dbReference type="EMBL" id="KB200403">
    <property type="protein sequence ID" value="ESP01738.1"/>
    <property type="molecule type" value="Genomic_DNA"/>
</dbReference>
<reference evidence="1 2" key="1">
    <citation type="journal article" date="2013" name="Nature">
        <title>Insights into bilaterian evolution from three spiralian genomes.</title>
        <authorList>
            <person name="Simakov O."/>
            <person name="Marletaz F."/>
            <person name="Cho S.J."/>
            <person name="Edsinger-Gonzales E."/>
            <person name="Havlak P."/>
            <person name="Hellsten U."/>
            <person name="Kuo D.H."/>
            <person name="Larsson T."/>
            <person name="Lv J."/>
            <person name="Arendt D."/>
            <person name="Savage R."/>
            <person name="Osoegawa K."/>
            <person name="de Jong P."/>
            <person name="Grimwood J."/>
            <person name="Chapman J.A."/>
            <person name="Shapiro H."/>
            <person name="Aerts A."/>
            <person name="Otillar R.P."/>
            <person name="Terry A.Y."/>
            <person name="Boore J.L."/>
            <person name="Grigoriev I.V."/>
            <person name="Lindberg D.R."/>
            <person name="Seaver E.C."/>
            <person name="Weisblat D.A."/>
            <person name="Putnam N.H."/>
            <person name="Rokhsar D.S."/>
        </authorList>
    </citation>
    <scope>NUCLEOTIDE SEQUENCE [LARGE SCALE GENOMIC DNA]</scope>
</reference>
<protein>
    <submittedName>
        <fullName evidence="1">Uncharacterized protein</fullName>
    </submittedName>
</protein>
<dbReference type="RefSeq" id="XP_009047575.1">
    <property type="nucleotide sequence ID" value="XM_009049327.1"/>
</dbReference>
<dbReference type="KEGG" id="lgi:LOTGIDRAFT_148845"/>
<dbReference type="AlphaFoldDB" id="V4AW88"/>
<proteinExistence type="predicted"/>
<gene>
    <name evidence="1" type="ORF">LOTGIDRAFT_148845</name>
</gene>
<evidence type="ECO:0000313" key="1">
    <source>
        <dbReference type="EMBL" id="ESP01738.1"/>
    </source>
</evidence>
<sequence>MAYFNDYKFPRWHILMFANFLDGIFQCSHISKMAYFNDFKFPRWHISMITNFQDSIF</sequence>
<organism evidence="1 2">
    <name type="scientific">Lottia gigantea</name>
    <name type="common">Giant owl limpet</name>
    <dbReference type="NCBI Taxonomy" id="225164"/>
    <lineage>
        <taxon>Eukaryota</taxon>
        <taxon>Metazoa</taxon>
        <taxon>Spiralia</taxon>
        <taxon>Lophotrochozoa</taxon>
        <taxon>Mollusca</taxon>
        <taxon>Gastropoda</taxon>
        <taxon>Patellogastropoda</taxon>
        <taxon>Lottioidea</taxon>
        <taxon>Lottiidae</taxon>
        <taxon>Lottia</taxon>
    </lineage>
</organism>
<accession>V4AW88</accession>
<keyword evidence="2" id="KW-1185">Reference proteome</keyword>
<name>V4AW88_LOTGI</name>
<evidence type="ECO:0000313" key="2">
    <source>
        <dbReference type="Proteomes" id="UP000030746"/>
    </source>
</evidence>